<feature type="domain" description="GP-PDE" evidence="1">
    <location>
        <begin position="13"/>
        <end position="260"/>
    </location>
</feature>
<dbReference type="RefSeq" id="WP_009309832.1">
    <property type="nucleotide sequence ID" value="NZ_AP024568.1"/>
</dbReference>
<dbReference type="InterPro" id="IPR030395">
    <property type="entry name" value="GP_PDE_dom"/>
</dbReference>
<dbReference type="GO" id="GO:0006629">
    <property type="term" value="P:lipid metabolic process"/>
    <property type="evidence" value="ECO:0007669"/>
    <property type="project" value="InterPro"/>
</dbReference>
<name>A0A486CX06_KLEPN</name>
<evidence type="ECO:0000313" key="2">
    <source>
        <dbReference type="EMBL" id="VGM38925.1"/>
    </source>
</evidence>
<evidence type="ECO:0000259" key="1">
    <source>
        <dbReference type="PROSITE" id="PS51704"/>
    </source>
</evidence>
<dbReference type="PANTHER" id="PTHR46211">
    <property type="entry name" value="GLYCEROPHOSPHORYL DIESTER PHOSPHODIESTERASE"/>
    <property type="match status" value="1"/>
</dbReference>
<dbReference type="AlphaFoldDB" id="A0A486CX06"/>
<dbReference type="SUPFAM" id="SSF51695">
    <property type="entry name" value="PLC-like phosphodiesterases"/>
    <property type="match status" value="1"/>
</dbReference>
<dbReference type="EMBL" id="CAAHDE010000006">
    <property type="protein sequence ID" value="VGM38925.1"/>
    <property type="molecule type" value="Genomic_DNA"/>
</dbReference>
<sequence length="276" mass="31131">MAFNFHRAAEGIVLANSHRGFSTCAPENTFPAFEAARLAGTHCIEIDVHLTVDNQLVVTHDHRIDRVSSGDGFVEEMTYLQLLACDFGMKFHPSFIGTHIPLLADVLCWAVENDMGLIVEVKQRNRHDKFVSVLVELLHEQPEAINHIQLLGFNHVLINQVKAQIPQLALQVVTLERYNNQLAAVQQSNASCVCFEFEFAHIGDLRAYKKAGLGIRMFLHEVRNGMTPLEQYDYKFGCDSRSMIIGWMQAGLIDMLSHDDIPYLQGLIEEAGLRWG</sequence>
<dbReference type="Pfam" id="PF03009">
    <property type="entry name" value="GDPD"/>
    <property type="match status" value="1"/>
</dbReference>
<proteinExistence type="predicted"/>
<dbReference type="Gene3D" id="3.20.20.190">
    <property type="entry name" value="Phosphatidylinositol (PI) phosphodiesterase"/>
    <property type="match status" value="1"/>
</dbReference>
<dbReference type="PROSITE" id="PS51704">
    <property type="entry name" value="GP_PDE"/>
    <property type="match status" value="1"/>
</dbReference>
<gene>
    <name evidence="2" type="primary">ugpQ_3</name>
    <name evidence="2" type="ORF">SAMEA4873557_03473</name>
</gene>
<dbReference type="GO" id="GO:0008889">
    <property type="term" value="F:glycerophosphodiester phosphodiesterase activity"/>
    <property type="evidence" value="ECO:0007669"/>
    <property type="project" value="UniProtKB-EC"/>
</dbReference>
<keyword evidence="2" id="KW-0378">Hydrolase</keyword>
<dbReference type="EC" id="3.1.4.46" evidence="2"/>
<organism evidence="2">
    <name type="scientific">Klebsiella pneumoniae</name>
    <dbReference type="NCBI Taxonomy" id="573"/>
    <lineage>
        <taxon>Bacteria</taxon>
        <taxon>Pseudomonadati</taxon>
        <taxon>Pseudomonadota</taxon>
        <taxon>Gammaproteobacteria</taxon>
        <taxon>Enterobacterales</taxon>
        <taxon>Enterobacteriaceae</taxon>
        <taxon>Klebsiella/Raoultella group</taxon>
        <taxon>Klebsiella</taxon>
        <taxon>Klebsiella pneumoniae complex</taxon>
    </lineage>
</organism>
<reference evidence="2" key="1">
    <citation type="submission" date="2019-03" db="EMBL/GenBank/DDBJ databases">
        <authorList>
            <consortium name="Pathogen Informatics"/>
        </authorList>
    </citation>
    <scope>NUCLEOTIDE SEQUENCE</scope>
    <source>
        <strain evidence="2">5012STDY7626356</strain>
    </source>
</reference>
<dbReference type="PANTHER" id="PTHR46211:SF1">
    <property type="entry name" value="GLYCEROPHOSPHODIESTER PHOSPHODIESTERASE, CYTOPLASMIC"/>
    <property type="match status" value="1"/>
</dbReference>
<dbReference type="InterPro" id="IPR017946">
    <property type="entry name" value="PLC-like_Pdiesterase_TIM-brl"/>
</dbReference>
<accession>A0A486CX06</accession>
<protein>
    <submittedName>
        <fullName evidence="2">Glycerophosphoryl diester phosphodiesterase</fullName>
        <ecNumber evidence="2">3.1.4.46</ecNumber>
    </submittedName>
</protein>